<evidence type="ECO:0000256" key="7">
    <source>
        <dbReference type="ARBA" id="ARBA00042722"/>
    </source>
</evidence>
<proteinExistence type="inferred from homology"/>
<keyword evidence="12" id="KW-0460">Magnesium</keyword>
<dbReference type="PANTHER" id="PTHR16222:SF24">
    <property type="entry name" value="ADP-RIBOSYLHYDROLASE ARH3"/>
    <property type="match status" value="1"/>
</dbReference>
<dbReference type="EMBL" id="WIWV01000100">
    <property type="protein sequence ID" value="KAF7713957.1"/>
    <property type="molecule type" value="Genomic_DNA"/>
</dbReference>
<dbReference type="InterPro" id="IPR050792">
    <property type="entry name" value="ADP-ribosylglycohydrolase"/>
</dbReference>
<feature type="binding site" evidence="12">
    <location>
        <position position="54"/>
    </location>
    <ligand>
        <name>Mg(2+)</name>
        <dbReference type="ChEBI" id="CHEBI:18420"/>
        <label>1</label>
    </ligand>
</feature>
<evidence type="ECO:0000256" key="11">
    <source>
        <dbReference type="ARBA" id="ARBA00049015"/>
    </source>
</evidence>
<evidence type="ECO:0000256" key="3">
    <source>
        <dbReference type="ARBA" id="ARBA00022801"/>
    </source>
</evidence>
<evidence type="ECO:0000256" key="1">
    <source>
        <dbReference type="ARBA" id="ARBA00010702"/>
    </source>
</evidence>
<keyword evidence="14" id="KW-1185">Reference proteome</keyword>
<comment type="catalytic activity">
    <reaction evidence="11">
        <text>alpha-NAD(+) + H2O = ADP-D-ribose + nicotinamide + H(+)</text>
        <dbReference type="Rhea" id="RHEA:68792"/>
        <dbReference type="ChEBI" id="CHEBI:15377"/>
        <dbReference type="ChEBI" id="CHEBI:15378"/>
        <dbReference type="ChEBI" id="CHEBI:17154"/>
        <dbReference type="ChEBI" id="CHEBI:57967"/>
        <dbReference type="ChEBI" id="CHEBI:77017"/>
    </reaction>
</comment>
<evidence type="ECO:0000313" key="14">
    <source>
        <dbReference type="Proteomes" id="UP000631181"/>
    </source>
</evidence>
<dbReference type="GO" id="GO:0004649">
    <property type="term" value="F:poly(ADP-ribose) glycohydrolase activity"/>
    <property type="evidence" value="ECO:0007669"/>
    <property type="project" value="UniProtKB-EC"/>
</dbReference>
<name>A0A8J8VY36_9EURO</name>
<dbReference type="PANTHER" id="PTHR16222">
    <property type="entry name" value="ADP-RIBOSYLGLYCOHYDROLASE"/>
    <property type="match status" value="1"/>
</dbReference>
<dbReference type="Pfam" id="PF03747">
    <property type="entry name" value="ADP_ribosyl_GH"/>
    <property type="match status" value="1"/>
</dbReference>
<feature type="binding site" evidence="12">
    <location>
        <position position="271"/>
    </location>
    <ligand>
        <name>Mg(2+)</name>
        <dbReference type="ChEBI" id="CHEBI:18420"/>
        <label>1</label>
    </ligand>
</feature>
<keyword evidence="12" id="KW-0479">Metal-binding</keyword>
<dbReference type="InterPro" id="IPR005502">
    <property type="entry name" value="Ribosyl_crysJ1"/>
</dbReference>
<evidence type="ECO:0000256" key="4">
    <source>
        <dbReference type="ARBA" id="ARBA00041057"/>
    </source>
</evidence>
<organism evidence="13 14">
    <name type="scientific">Penicillium ucsense</name>
    <dbReference type="NCBI Taxonomy" id="2839758"/>
    <lineage>
        <taxon>Eukaryota</taxon>
        <taxon>Fungi</taxon>
        <taxon>Dikarya</taxon>
        <taxon>Ascomycota</taxon>
        <taxon>Pezizomycotina</taxon>
        <taxon>Eurotiomycetes</taxon>
        <taxon>Eurotiomycetidae</taxon>
        <taxon>Eurotiales</taxon>
        <taxon>Aspergillaceae</taxon>
        <taxon>Penicillium</taxon>
    </lineage>
</organism>
<dbReference type="SUPFAM" id="SSF101478">
    <property type="entry name" value="ADP-ribosylglycohydrolase"/>
    <property type="match status" value="1"/>
</dbReference>
<comment type="similarity">
    <text evidence="1">Belongs to the ADP-ribosylglycohydrolase family.</text>
</comment>
<evidence type="ECO:0000256" key="9">
    <source>
        <dbReference type="ARBA" id="ARBA00043187"/>
    </source>
</evidence>
<reference evidence="13" key="1">
    <citation type="journal article" date="2020" name="Front. Microbiol.">
        <title>Gene regulatory networks of Penicillium echinulatum 2HH and Penicillium oxalicum 114-2 inferred by a computational biology approach.</title>
        <authorList>
            <person name="Lenz A.R."/>
            <person name="Galan-Vasquez E."/>
            <person name="Balbinot E."/>
            <person name="De Abreu F.P."/>
            <person name="De Oliveira N.S."/>
            <person name="Da Rosa L.O."/>
            <person name="De Avila E Silva S."/>
            <person name="Camassola M."/>
            <person name="Dillon A.J.P."/>
            <person name="Perez-Rueda E."/>
        </authorList>
    </citation>
    <scope>NUCLEOTIDE SEQUENCE</scope>
    <source>
        <strain evidence="13">S1M29</strain>
    </source>
</reference>
<feature type="binding site" evidence="12">
    <location>
        <position position="55"/>
    </location>
    <ligand>
        <name>Mg(2+)</name>
        <dbReference type="ChEBI" id="CHEBI:18420"/>
        <label>1</label>
    </ligand>
</feature>
<evidence type="ECO:0000313" key="13">
    <source>
        <dbReference type="EMBL" id="KAF7713957.1"/>
    </source>
</evidence>
<dbReference type="InterPro" id="IPR036705">
    <property type="entry name" value="Ribosyl_crysJ1_sf"/>
</dbReference>
<evidence type="ECO:0000256" key="5">
    <source>
        <dbReference type="ARBA" id="ARBA00042398"/>
    </source>
</evidence>
<dbReference type="GO" id="GO:0046872">
    <property type="term" value="F:metal ion binding"/>
    <property type="evidence" value="ECO:0007669"/>
    <property type="project" value="UniProtKB-KW"/>
</dbReference>
<dbReference type="EC" id="3.2.1.143" evidence="2"/>
<keyword evidence="3" id="KW-0378">Hydrolase</keyword>
<dbReference type="OrthoDB" id="2021138at2759"/>
<protein>
    <recommendedName>
        <fullName evidence="4">ADP-ribosylhydrolase ARH3</fullName>
        <ecNumber evidence="2">3.2.1.143</ecNumber>
    </recommendedName>
    <alternativeName>
        <fullName evidence="5">ADP-ribose glycohydrolase ARH3</fullName>
    </alternativeName>
    <alternativeName>
        <fullName evidence="6">ADP-ribosylhydrolase 3</fullName>
    </alternativeName>
    <alternativeName>
        <fullName evidence="9">O-acetyl-ADP-ribose deacetylase ARH3</fullName>
    </alternativeName>
    <alternativeName>
        <fullName evidence="10">Poly(ADP-ribose) glycohydrolase ARH3</fullName>
    </alternativeName>
    <alternativeName>
        <fullName evidence="8">[Protein ADP-ribosylarginine] hydrolase-like protein 2</fullName>
    </alternativeName>
    <alternativeName>
        <fullName evidence="7">[Protein ADP-ribosylserine] hydrolase</fullName>
    </alternativeName>
</protein>
<feature type="binding site" evidence="12">
    <location>
        <position position="273"/>
    </location>
    <ligand>
        <name>Mg(2+)</name>
        <dbReference type="ChEBI" id="CHEBI:18420"/>
        <label>1</label>
    </ligand>
</feature>
<evidence type="ECO:0000256" key="8">
    <source>
        <dbReference type="ARBA" id="ARBA00042850"/>
    </source>
</evidence>
<comment type="caution">
    <text evidence="13">The sequence shown here is derived from an EMBL/GenBank/DDBJ whole genome shotgun (WGS) entry which is preliminary data.</text>
</comment>
<comment type="cofactor">
    <cofactor evidence="12">
        <name>Mg(2+)</name>
        <dbReference type="ChEBI" id="CHEBI:18420"/>
    </cofactor>
    <text evidence="12">Binds 2 magnesium ions per subunit.</text>
</comment>
<feature type="binding site" evidence="12">
    <location>
        <position position="274"/>
    </location>
    <ligand>
        <name>Mg(2+)</name>
        <dbReference type="ChEBI" id="CHEBI:18420"/>
        <label>1</label>
    </ligand>
</feature>
<sequence>MPRTTYDRALGAIWGVCVGDALGGPVQFSNPGTFKPITDLEFVRPFKQPSGSYSDDGAMTLALAQSFVDSDGYYNHAMSIRYYLDWFNFGRFSTTDQAWDLGRSTRVALRQWRKRGALRDPNTTQMLVNEELDREEASGNGSLMRISPLGVALWESPVQAKKLAREQSMVTHPSLACLDACEAYTELVCMAMSGCSKEGLGQAIGQFQFQHPALISRFGQYTSVQDWRAKSRVDMTSSGWVVDTLEVALWALFKYDSWEAGALAVVNLGGDSDTAGAVYGGLAGIVYGFESMPERWVKGMQNGRFVREVAEAFADSVQSKSRPI</sequence>
<evidence type="ECO:0000256" key="12">
    <source>
        <dbReference type="PIRSR" id="PIRSR605502-1"/>
    </source>
</evidence>
<evidence type="ECO:0000256" key="2">
    <source>
        <dbReference type="ARBA" id="ARBA00012255"/>
    </source>
</evidence>
<dbReference type="Proteomes" id="UP000631181">
    <property type="component" value="Unassembled WGS sequence"/>
</dbReference>
<accession>A0A8J8VY36</accession>
<evidence type="ECO:0000256" key="10">
    <source>
        <dbReference type="ARBA" id="ARBA00043193"/>
    </source>
</evidence>
<evidence type="ECO:0000256" key="6">
    <source>
        <dbReference type="ARBA" id="ARBA00042471"/>
    </source>
</evidence>
<dbReference type="AlphaFoldDB" id="A0A8J8VY36"/>
<dbReference type="Gene3D" id="1.10.4080.10">
    <property type="entry name" value="ADP-ribosylation/Crystallin J1"/>
    <property type="match status" value="1"/>
</dbReference>
<gene>
    <name evidence="13" type="ORF">PECM_000387</name>
</gene>
<feature type="binding site" evidence="12">
    <location>
        <position position="56"/>
    </location>
    <ligand>
        <name>Mg(2+)</name>
        <dbReference type="ChEBI" id="CHEBI:18420"/>
        <label>1</label>
    </ligand>
</feature>